<reference evidence="9 10" key="1">
    <citation type="submission" date="2018-06" db="EMBL/GenBank/DDBJ databases">
        <title>Genomic Encyclopedia of Archaeal and Bacterial Type Strains, Phase II (KMG-II): from individual species to whole genera.</title>
        <authorList>
            <person name="Goeker M."/>
        </authorList>
    </citation>
    <scope>NUCLEOTIDE SEQUENCE [LARGE SCALE GENOMIC DNA]</scope>
    <source>
        <strain evidence="9 10">ATCC BAA-1881</strain>
    </source>
</reference>
<keyword evidence="3" id="KW-1003">Cell membrane</keyword>
<dbReference type="Pfam" id="PF00893">
    <property type="entry name" value="Multi_Drug_Res"/>
    <property type="match status" value="1"/>
</dbReference>
<feature type="transmembrane region" description="Helical" evidence="8">
    <location>
        <begin position="58"/>
        <end position="78"/>
    </location>
</feature>
<dbReference type="AlphaFoldDB" id="A0A326U4C8"/>
<feature type="transmembrane region" description="Helical" evidence="8">
    <location>
        <begin position="27"/>
        <end position="46"/>
    </location>
</feature>
<evidence type="ECO:0000256" key="2">
    <source>
        <dbReference type="ARBA" id="ARBA00022448"/>
    </source>
</evidence>
<comment type="similarity">
    <text evidence="7">Belongs to the drug/metabolite transporter (DMT) superfamily. Small multidrug resistance (SMR) (TC 2.A.7.1) family.</text>
</comment>
<dbReference type="RefSeq" id="WP_111324535.1">
    <property type="nucleotide sequence ID" value="NZ_BIFX01000001.1"/>
</dbReference>
<dbReference type="GO" id="GO:0022857">
    <property type="term" value="F:transmembrane transporter activity"/>
    <property type="evidence" value="ECO:0007669"/>
    <property type="project" value="InterPro"/>
</dbReference>
<dbReference type="GO" id="GO:0005886">
    <property type="term" value="C:plasma membrane"/>
    <property type="evidence" value="ECO:0007669"/>
    <property type="project" value="UniProtKB-SubCell"/>
</dbReference>
<dbReference type="InterPro" id="IPR045324">
    <property type="entry name" value="Small_multidrug_res"/>
</dbReference>
<dbReference type="Gene3D" id="1.10.3730.20">
    <property type="match status" value="1"/>
</dbReference>
<dbReference type="Proteomes" id="UP000248806">
    <property type="component" value="Unassembled WGS sequence"/>
</dbReference>
<keyword evidence="4 7" id="KW-0812">Transmembrane</keyword>
<dbReference type="PANTHER" id="PTHR30561:SF0">
    <property type="entry name" value="GUANIDINIUM EXPORTER"/>
    <property type="match status" value="1"/>
</dbReference>
<dbReference type="SUPFAM" id="SSF103481">
    <property type="entry name" value="Multidrug resistance efflux transporter EmrE"/>
    <property type="match status" value="1"/>
</dbReference>
<keyword evidence="6 8" id="KW-0472">Membrane</keyword>
<dbReference type="FunFam" id="1.10.3730.20:FF:000001">
    <property type="entry name" value="Quaternary ammonium compound resistance transporter SugE"/>
    <property type="match status" value="1"/>
</dbReference>
<keyword evidence="2" id="KW-0813">Transport</keyword>
<name>A0A326U4C8_THEHA</name>
<accession>A0A326U4C8</accession>
<dbReference type="InterPro" id="IPR037185">
    <property type="entry name" value="EmrE-like"/>
</dbReference>
<protein>
    <submittedName>
        <fullName evidence="9">Quaternary ammonium compound-resistance protein SugE</fullName>
    </submittedName>
</protein>
<evidence type="ECO:0000313" key="10">
    <source>
        <dbReference type="Proteomes" id="UP000248806"/>
    </source>
</evidence>
<dbReference type="PANTHER" id="PTHR30561">
    <property type="entry name" value="SMR FAMILY PROTON-DEPENDENT DRUG EFFLUX TRANSPORTER SUGE"/>
    <property type="match status" value="1"/>
</dbReference>
<evidence type="ECO:0000256" key="6">
    <source>
        <dbReference type="ARBA" id="ARBA00023136"/>
    </source>
</evidence>
<feature type="transmembrane region" description="Helical" evidence="8">
    <location>
        <begin position="84"/>
        <end position="103"/>
    </location>
</feature>
<evidence type="ECO:0000256" key="8">
    <source>
        <dbReference type="SAM" id="Phobius"/>
    </source>
</evidence>
<keyword evidence="5 8" id="KW-1133">Transmembrane helix</keyword>
<evidence type="ECO:0000256" key="7">
    <source>
        <dbReference type="RuleBase" id="RU003942"/>
    </source>
</evidence>
<keyword evidence="10" id="KW-1185">Reference proteome</keyword>
<organism evidence="9 10">
    <name type="scientific">Thermosporothrix hazakensis</name>
    <dbReference type="NCBI Taxonomy" id="644383"/>
    <lineage>
        <taxon>Bacteria</taxon>
        <taxon>Bacillati</taxon>
        <taxon>Chloroflexota</taxon>
        <taxon>Ktedonobacteria</taxon>
        <taxon>Ktedonobacterales</taxon>
        <taxon>Thermosporotrichaceae</taxon>
        <taxon>Thermosporothrix</taxon>
    </lineage>
</organism>
<evidence type="ECO:0000256" key="1">
    <source>
        <dbReference type="ARBA" id="ARBA00004651"/>
    </source>
</evidence>
<comment type="caution">
    <text evidence="9">The sequence shown here is derived from an EMBL/GenBank/DDBJ whole genome shotgun (WGS) entry which is preliminary data.</text>
</comment>
<evidence type="ECO:0000256" key="4">
    <source>
        <dbReference type="ARBA" id="ARBA00022692"/>
    </source>
</evidence>
<gene>
    <name evidence="9" type="ORF">EI42_04200</name>
</gene>
<dbReference type="OrthoDB" id="21828at2"/>
<sequence>MAWILLVIAGFAEVAMAYFLKLSEGFTRLWPSIGMVAFAVLSFYLLSQAVKSLPVGVAYAVWTGIGAAGSVLIGILFLGESRDLLKLLSIVLIVAGVIGLQITGGGH</sequence>
<comment type="subcellular location">
    <subcellularLocation>
        <location evidence="1 7">Cell membrane</location>
        <topology evidence="1 7">Multi-pass membrane protein</topology>
    </subcellularLocation>
</comment>
<proteinExistence type="inferred from homology"/>
<evidence type="ECO:0000256" key="3">
    <source>
        <dbReference type="ARBA" id="ARBA00022475"/>
    </source>
</evidence>
<evidence type="ECO:0000256" key="5">
    <source>
        <dbReference type="ARBA" id="ARBA00022989"/>
    </source>
</evidence>
<dbReference type="InterPro" id="IPR000390">
    <property type="entry name" value="Small_drug/metabolite_transptr"/>
</dbReference>
<evidence type="ECO:0000313" key="9">
    <source>
        <dbReference type="EMBL" id="PZW25707.1"/>
    </source>
</evidence>
<dbReference type="EMBL" id="QKUF01000017">
    <property type="protein sequence ID" value="PZW25707.1"/>
    <property type="molecule type" value="Genomic_DNA"/>
</dbReference>